<sequence>MLQISHKKMNSMWLLIFVQTAEQNHRRLRINNMDSKCIPTGRTGAAVPATAPTAADHLQYISNKYYYFFCTYLIINTNCIRIYAVCIDMSKK</sequence>
<reference evidence="2" key="2">
    <citation type="journal article" date="2015" name="Data Brief">
        <title>Shoot transcriptome of the giant reed, Arundo donax.</title>
        <authorList>
            <person name="Barrero R.A."/>
            <person name="Guerrero F.D."/>
            <person name="Moolhuijzen P."/>
            <person name="Goolsby J.A."/>
            <person name="Tidwell J."/>
            <person name="Bellgard S.E."/>
            <person name="Bellgard M.I."/>
        </authorList>
    </citation>
    <scope>NUCLEOTIDE SEQUENCE</scope>
    <source>
        <tissue evidence="2">Shoot tissue taken approximately 20 cm above the soil surface</tissue>
    </source>
</reference>
<evidence type="ECO:0000256" key="1">
    <source>
        <dbReference type="SAM" id="Phobius"/>
    </source>
</evidence>
<name>A0A0A9DHK9_ARUDO</name>
<keyword evidence="1" id="KW-1133">Transmembrane helix</keyword>
<accession>A0A0A9DHK9</accession>
<protein>
    <submittedName>
        <fullName evidence="2">Uncharacterized protein</fullName>
    </submittedName>
</protein>
<dbReference type="EMBL" id="GBRH01210574">
    <property type="protein sequence ID" value="JAD87321.1"/>
    <property type="molecule type" value="Transcribed_RNA"/>
</dbReference>
<dbReference type="AlphaFoldDB" id="A0A0A9DHK9"/>
<keyword evidence="1" id="KW-0472">Membrane</keyword>
<keyword evidence="1" id="KW-0812">Transmembrane</keyword>
<proteinExistence type="predicted"/>
<organism evidence="2">
    <name type="scientific">Arundo donax</name>
    <name type="common">Giant reed</name>
    <name type="synonym">Donax arundinaceus</name>
    <dbReference type="NCBI Taxonomy" id="35708"/>
    <lineage>
        <taxon>Eukaryota</taxon>
        <taxon>Viridiplantae</taxon>
        <taxon>Streptophyta</taxon>
        <taxon>Embryophyta</taxon>
        <taxon>Tracheophyta</taxon>
        <taxon>Spermatophyta</taxon>
        <taxon>Magnoliopsida</taxon>
        <taxon>Liliopsida</taxon>
        <taxon>Poales</taxon>
        <taxon>Poaceae</taxon>
        <taxon>PACMAD clade</taxon>
        <taxon>Arundinoideae</taxon>
        <taxon>Arundineae</taxon>
        <taxon>Arundo</taxon>
    </lineage>
</organism>
<evidence type="ECO:0000313" key="2">
    <source>
        <dbReference type="EMBL" id="JAD87321.1"/>
    </source>
</evidence>
<reference evidence="2" key="1">
    <citation type="submission" date="2014-09" db="EMBL/GenBank/DDBJ databases">
        <authorList>
            <person name="Magalhaes I.L.F."/>
            <person name="Oliveira U."/>
            <person name="Santos F.R."/>
            <person name="Vidigal T.H.D.A."/>
            <person name="Brescovit A.D."/>
            <person name="Santos A.J."/>
        </authorList>
    </citation>
    <scope>NUCLEOTIDE SEQUENCE</scope>
    <source>
        <tissue evidence="2">Shoot tissue taken approximately 20 cm above the soil surface</tissue>
    </source>
</reference>
<feature type="transmembrane region" description="Helical" evidence="1">
    <location>
        <begin position="65"/>
        <end position="86"/>
    </location>
</feature>